<dbReference type="OrthoDB" id="1686935at2759"/>
<dbReference type="InterPro" id="IPR044792">
    <property type="entry name" value="TAR1"/>
</dbReference>
<evidence type="ECO:0000313" key="2">
    <source>
        <dbReference type="EMBL" id="KAJ0977656.1"/>
    </source>
</evidence>
<reference evidence="2" key="2">
    <citation type="journal article" date="2022" name="Hortic Res">
        <title>The genome of Dioscorea zingiberensis sheds light on the biosynthesis, origin and evolution of the medicinally important diosgenin saponins.</title>
        <authorList>
            <person name="Li Y."/>
            <person name="Tan C."/>
            <person name="Li Z."/>
            <person name="Guo J."/>
            <person name="Li S."/>
            <person name="Chen X."/>
            <person name="Wang C."/>
            <person name="Dai X."/>
            <person name="Yang H."/>
            <person name="Song W."/>
            <person name="Hou L."/>
            <person name="Xu J."/>
            <person name="Tong Z."/>
            <person name="Xu A."/>
            <person name="Yuan X."/>
            <person name="Wang W."/>
            <person name="Yang Q."/>
            <person name="Chen L."/>
            <person name="Sun Z."/>
            <person name="Wang K."/>
            <person name="Pan B."/>
            <person name="Chen J."/>
            <person name="Bao Y."/>
            <person name="Liu F."/>
            <person name="Qi X."/>
            <person name="Gang D.R."/>
            <person name="Wen J."/>
            <person name="Li J."/>
        </authorList>
    </citation>
    <scope>NUCLEOTIDE SEQUENCE</scope>
    <source>
        <strain evidence="2">Dzin_1.0</strain>
    </source>
</reference>
<dbReference type="PANTHER" id="PTHR47188">
    <property type="entry name" value="PROTEIN TAR1"/>
    <property type="match status" value="1"/>
</dbReference>
<dbReference type="AlphaFoldDB" id="A0A9D5HIC9"/>
<protein>
    <submittedName>
        <fullName evidence="2">Uncharacterized protein</fullName>
    </submittedName>
</protein>
<name>A0A9D5HIC9_9LILI</name>
<dbReference type="EMBL" id="JAGGNH010000003">
    <property type="protein sequence ID" value="KAJ0977656.1"/>
    <property type="molecule type" value="Genomic_DNA"/>
</dbReference>
<reference evidence="2" key="1">
    <citation type="submission" date="2021-03" db="EMBL/GenBank/DDBJ databases">
        <authorList>
            <person name="Li Z."/>
            <person name="Yang C."/>
        </authorList>
    </citation>
    <scope>NUCLEOTIDE SEQUENCE</scope>
    <source>
        <strain evidence="2">Dzin_1.0</strain>
        <tissue evidence="2">Leaf</tissue>
    </source>
</reference>
<dbReference type="Proteomes" id="UP001085076">
    <property type="component" value="Miscellaneous, Linkage group lg03"/>
</dbReference>
<dbReference type="GO" id="GO:0043457">
    <property type="term" value="P:regulation of cellular respiration"/>
    <property type="evidence" value="ECO:0007669"/>
    <property type="project" value="InterPro"/>
</dbReference>
<feature type="region of interest" description="Disordered" evidence="1">
    <location>
        <begin position="83"/>
        <end position="105"/>
    </location>
</feature>
<keyword evidence="3" id="KW-1185">Reference proteome</keyword>
<evidence type="ECO:0000313" key="3">
    <source>
        <dbReference type="Proteomes" id="UP001085076"/>
    </source>
</evidence>
<dbReference type="PANTHER" id="PTHR47188:SF1">
    <property type="entry name" value="PROTEIN TAR1"/>
    <property type="match status" value="1"/>
</dbReference>
<proteinExistence type="predicted"/>
<gene>
    <name evidence="2" type="ORF">J5N97_013130</name>
</gene>
<accession>A0A9D5HIC9</accession>
<sequence>MRALLSGAAATGPTYLKFENRSRALCLDASNHWFYPIELKQDGLQIYPEGNFGRNQLLDDRVGRRALRGSRLQPSFALPVSATAGSRRMSTLGPRFQDGSDGEPAGRCRSAAASVGAGRGRCCAAHGRWAAPPRAGRPPGFAAGRCPRSGPLPEAEAADRSPLLKIRRGASPAPIRFPPDNFKHSLTLFSKCFSSFLADLFAIGLARI</sequence>
<organism evidence="2 3">
    <name type="scientific">Dioscorea zingiberensis</name>
    <dbReference type="NCBI Taxonomy" id="325984"/>
    <lineage>
        <taxon>Eukaryota</taxon>
        <taxon>Viridiplantae</taxon>
        <taxon>Streptophyta</taxon>
        <taxon>Embryophyta</taxon>
        <taxon>Tracheophyta</taxon>
        <taxon>Spermatophyta</taxon>
        <taxon>Magnoliopsida</taxon>
        <taxon>Liliopsida</taxon>
        <taxon>Dioscoreales</taxon>
        <taxon>Dioscoreaceae</taxon>
        <taxon>Dioscorea</taxon>
    </lineage>
</organism>
<evidence type="ECO:0000256" key="1">
    <source>
        <dbReference type="SAM" id="MobiDB-lite"/>
    </source>
</evidence>
<comment type="caution">
    <text evidence="2">The sequence shown here is derived from an EMBL/GenBank/DDBJ whole genome shotgun (WGS) entry which is preliminary data.</text>
</comment>